<sequence length="84" mass="9788">MILELNRQEYAYLKVLKSHNCVTPYESMTLKEIMHFAGGTRVTAYRKLKRICKLGYMKKGCKSAQADTYYITKEGLAIFEREVN</sequence>
<comment type="caution">
    <text evidence="1">The sequence shown here is derived from an EMBL/GenBank/DDBJ whole genome shotgun (WGS) entry which is preliminary data.</text>
</comment>
<dbReference type="InterPro" id="IPR036388">
    <property type="entry name" value="WH-like_DNA-bd_sf"/>
</dbReference>
<proteinExistence type="predicted"/>
<dbReference type="AlphaFoldDB" id="A0A415G4X3"/>
<reference evidence="1 2" key="1">
    <citation type="submission" date="2018-08" db="EMBL/GenBank/DDBJ databases">
        <title>A genome reference for cultivated species of the human gut microbiota.</title>
        <authorList>
            <person name="Zou Y."/>
            <person name="Xue W."/>
            <person name="Luo G."/>
        </authorList>
    </citation>
    <scope>NUCLEOTIDE SEQUENCE [LARGE SCALE GENOMIC DNA]</scope>
    <source>
        <strain evidence="1 2">AF45-14BH</strain>
    </source>
</reference>
<organism evidence="1 2">
    <name type="scientific">Anaerobutyricum hallii</name>
    <dbReference type="NCBI Taxonomy" id="39488"/>
    <lineage>
        <taxon>Bacteria</taxon>
        <taxon>Bacillati</taxon>
        <taxon>Bacillota</taxon>
        <taxon>Clostridia</taxon>
        <taxon>Lachnospirales</taxon>
        <taxon>Lachnospiraceae</taxon>
        <taxon>Anaerobutyricum</taxon>
    </lineage>
</organism>
<evidence type="ECO:0000313" key="1">
    <source>
        <dbReference type="EMBL" id="RHK36369.1"/>
    </source>
</evidence>
<dbReference type="EMBL" id="QRNJ01000054">
    <property type="protein sequence ID" value="RHK36369.1"/>
    <property type="molecule type" value="Genomic_DNA"/>
</dbReference>
<dbReference type="Gene3D" id="1.10.10.10">
    <property type="entry name" value="Winged helix-like DNA-binding domain superfamily/Winged helix DNA-binding domain"/>
    <property type="match status" value="1"/>
</dbReference>
<dbReference type="Proteomes" id="UP000283497">
    <property type="component" value="Unassembled WGS sequence"/>
</dbReference>
<evidence type="ECO:0000313" key="2">
    <source>
        <dbReference type="Proteomes" id="UP000283497"/>
    </source>
</evidence>
<name>A0A415G4X3_9FIRM</name>
<gene>
    <name evidence="1" type="ORF">DW068_12565</name>
</gene>
<protein>
    <submittedName>
        <fullName evidence="1">Uncharacterized protein</fullName>
    </submittedName>
</protein>
<dbReference type="InterPro" id="IPR036390">
    <property type="entry name" value="WH_DNA-bd_sf"/>
</dbReference>
<dbReference type="SUPFAM" id="SSF46785">
    <property type="entry name" value="Winged helix' DNA-binding domain"/>
    <property type="match status" value="1"/>
</dbReference>
<accession>A0A415G4X3</accession>